<comment type="similarity">
    <text evidence="1">Belongs to the CpsD/CapB family.</text>
</comment>
<proteinExistence type="inferred from homology"/>
<evidence type="ECO:0000313" key="11">
    <source>
        <dbReference type="Proteomes" id="UP000266340"/>
    </source>
</evidence>
<dbReference type="Pfam" id="PF13614">
    <property type="entry name" value="AAA_31"/>
    <property type="match status" value="1"/>
</dbReference>
<keyword evidence="7" id="KW-0829">Tyrosine-protein kinase</keyword>
<dbReference type="PANTHER" id="PTHR32309:SF13">
    <property type="entry name" value="FERRIC ENTEROBACTIN TRANSPORT PROTEIN FEPE"/>
    <property type="match status" value="1"/>
</dbReference>
<dbReference type="OrthoDB" id="9794577at2"/>
<dbReference type="InterPro" id="IPR025669">
    <property type="entry name" value="AAA_dom"/>
</dbReference>
<dbReference type="Gene3D" id="3.40.50.300">
    <property type="entry name" value="P-loop containing nucleotide triphosphate hydrolases"/>
    <property type="match status" value="1"/>
</dbReference>
<evidence type="ECO:0000256" key="3">
    <source>
        <dbReference type="ARBA" id="ARBA00022679"/>
    </source>
</evidence>
<evidence type="ECO:0000256" key="5">
    <source>
        <dbReference type="ARBA" id="ARBA00022777"/>
    </source>
</evidence>
<evidence type="ECO:0000256" key="8">
    <source>
        <dbReference type="ARBA" id="ARBA00051245"/>
    </source>
</evidence>
<dbReference type="NCBIfam" id="TIGR01007">
    <property type="entry name" value="eps_fam"/>
    <property type="match status" value="1"/>
</dbReference>
<feature type="domain" description="AAA" evidence="9">
    <location>
        <begin position="41"/>
        <end position="197"/>
    </location>
</feature>
<evidence type="ECO:0000256" key="4">
    <source>
        <dbReference type="ARBA" id="ARBA00022741"/>
    </source>
</evidence>
<evidence type="ECO:0000256" key="2">
    <source>
        <dbReference type="ARBA" id="ARBA00011903"/>
    </source>
</evidence>
<keyword evidence="3 10" id="KW-0808">Transferase</keyword>
<dbReference type="GO" id="GO:0004715">
    <property type="term" value="F:non-membrane spanning protein tyrosine kinase activity"/>
    <property type="evidence" value="ECO:0007669"/>
    <property type="project" value="UniProtKB-EC"/>
</dbReference>
<dbReference type="AlphaFoldDB" id="A0A398CNA8"/>
<keyword evidence="6" id="KW-0067">ATP-binding</keyword>
<sequence>MSKSTAKPALLMELNPLSQISEIYHSLRSNIEFSTAKQEARVLALTSSHRGEGKTTTAVNLALAYSRSGKKVLLVDADLRNPSLHSILDQPRREGLSNYLLDQSAIWDVIKETSYPNLHVITSGALPANPTELLSSKNLSELFKELKGTFDRIIVDSPPLLSAADSQILASSTDGVVLVIEYAKTPRAQIQKAAKTLEHIGTPLLGTVINKSKRKI</sequence>
<keyword evidence="5 10" id="KW-0418">Kinase</keyword>
<keyword evidence="4" id="KW-0547">Nucleotide-binding</keyword>
<dbReference type="PANTHER" id="PTHR32309">
    <property type="entry name" value="TYROSINE-PROTEIN KINASE"/>
    <property type="match status" value="1"/>
</dbReference>
<reference evidence="10 11" key="1">
    <citation type="submission" date="2018-09" db="EMBL/GenBank/DDBJ databases">
        <title>Cohnella cavernae sp. nov., isolated from a karst cave.</title>
        <authorList>
            <person name="Zhu H."/>
        </authorList>
    </citation>
    <scope>NUCLEOTIDE SEQUENCE [LARGE SCALE GENOMIC DNA]</scope>
    <source>
        <strain evidence="10 11">K2E09-144</strain>
    </source>
</reference>
<comment type="caution">
    <text evidence="10">The sequence shown here is derived from an EMBL/GenBank/DDBJ whole genome shotgun (WGS) entry which is preliminary data.</text>
</comment>
<evidence type="ECO:0000256" key="6">
    <source>
        <dbReference type="ARBA" id="ARBA00022840"/>
    </source>
</evidence>
<dbReference type="RefSeq" id="WP_119148864.1">
    <property type="nucleotide sequence ID" value="NZ_JBHSOV010000021.1"/>
</dbReference>
<dbReference type="InterPro" id="IPR027417">
    <property type="entry name" value="P-loop_NTPase"/>
</dbReference>
<keyword evidence="11" id="KW-1185">Reference proteome</keyword>
<dbReference type="CDD" id="cd05387">
    <property type="entry name" value="BY-kinase"/>
    <property type="match status" value="1"/>
</dbReference>
<dbReference type="InterPro" id="IPR050445">
    <property type="entry name" value="Bact_polysacc_biosynth/exp"/>
</dbReference>
<dbReference type="InterPro" id="IPR005702">
    <property type="entry name" value="Wzc-like_C"/>
</dbReference>
<evidence type="ECO:0000256" key="1">
    <source>
        <dbReference type="ARBA" id="ARBA00007316"/>
    </source>
</evidence>
<gene>
    <name evidence="10" type="ORF">D3H35_09570</name>
</gene>
<dbReference type="EMBL" id="QXJM01000030">
    <property type="protein sequence ID" value="RIE03792.1"/>
    <property type="molecule type" value="Genomic_DNA"/>
</dbReference>
<dbReference type="SUPFAM" id="SSF52540">
    <property type="entry name" value="P-loop containing nucleoside triphosphate hydrolases"/>
    <property type="match status" value="1"/>
</dbReference>
<protein>
    <recommendedName>
        <fullName evidence="2">non-specific protein-tyrosine kinase</fullName>
        <ecNumber evidence="2">2.7.10.2</ecNumber>
    </recommendedName>
</protein>
<evidence type="ECO:0000256" key="7">
    <source>
        <dbReference type="ARBA" id="ARBA00023137"/>
    </source>
</evidence>
<dbReference type="GO" id="GO:0005524">
    <property type="term" value="F:ATP binding"/>
    <property type="evidence" value="ECO:0007669"/>
    <property type="project" value="UniProtKB-KW"/>
</dbReference>
<evidence type="ECO:0000313" key="10">
    <source>
        <dbReference type="EMBL" id="RIE03792.1"/>
    </source>
</evidence>
<accession>A0A398CNA8</accession>
<organism evidence="10 11">
    <name type="scientific">Cohnella faecalis</name>
    <dbReference type="NCBI Taxonomy" id="2315694"/>
    <lineage>
        <taxon>Bacteria</taxon>
        <taxon>Bacillati</taxon>
        <taxon>Bacillota</taxon>
        <taxon>Bacilli</taxon>
        <taxon>Bacillales</taxon>
        <taxon>Paenibacillaceae</taxon>
        <taxon>Cohnella</taxon>
    </lineage>
</organism>
<evidence type="ECO:0000259" key="9">
    <source>
        <dbReference type="Pfam" id="PF13614"/>
    </source>
</evidence>
<name>A0A398CNA8_9BACL</name>
<dbReference type="GO" id="GO:0005886">
    <property type="term" value="C:plasma membrane"/>
    <property type="evidence" value="ECO:0007669"/>
    <property type="project" value="TreeGrafter"/>
</dbReference>
<dbReference type="EC" id="2.7.10.2" evidence="2"/>
<comment type="catalytic activity">
    <reaction evidence="8">
        <text>L-tyrosyl-[protein] + ATP = O-phospho-L-tyrosyl-[protein] + ADP + H(+)</text>
        <dbReference type="Rhea" id="RHEA:10596"/>
        <dbReference type="Rhea" id="RHEA-COMP:10136"/>
        <dbReference type="Rhea" id="RHEA-COMP:20101"/>
        <dbReference type="ChEBI" id="CHEBI:15378"/>
        <dbReference type="ChEBI" id="CHEBI:30616"/>
        <dbReference type="ChEBI" id="CHEBI:46858"/>
        <dbReference type="ChEBI" id="CHEBI:61978"/>
        <dbReference type="ChEBI" id="CHEBI:456216"/>
        <dbReference type="EC" id="2.7.10.2"/>
    </reaction>
</comment>
<dbReference type="Proteomes" id="UP000266340">
    <property type="component" value="Unassembled WGS sequence"/>
</dbReference>